<comment type="caution">
    <text evidence="1">The sequence shown here is derived from an EMBL/GenBank/DDBJ whole genome shotgun (WGS) entry which is preliminary data.</text>
</comment>
<keyword evidence="2" id="KW-1185">Reference proteome</keyword>
<proteinExistence type="predicted"/>
<accession>A0A448X4U7</accession>
<protein>
    <submittedName>
        <fullName evidence="1">Uncharacterized protein</fullName>
    </submittedName>
</protein>
<evidence type="ECO:0000313" key="2">
    <source>
        <dbReference type="Proteomes" id="UP000784294"/>
    </source>
</evidence>
<gene>
    <name evidence="1" type="ORF">PXEA_LOCUS21572</name>
</gene>
<organism evidence="1 2">
    <name type="scientific">Protopolystoma xenopodis</name>
    <dbReference type="NCBI Taxonomy" id="117903"/>
    <lineage>
        <taxon>Eukaryota</taxon>
        <taxon>Metazoa</taxon>
        <taxon>Spiralia</taxon>
        <taxon>Lophotrochozoa</taxon>
        <taxon>Platyhelminthes</taxon>
        <taxon>Monogenea</taxon>
        <taxon>Polyopisthocotylea</taxon>
        <taxon>Polystomatidea</taxon>
        <taxon>Polystomatidae</taxon>
        <taxon>Protopolystoma</taxon>
    </lineage>
</organism>
<evidence type="ECO:0000313" key="1">
    <source>
        <dbReference type="EMBL" id="VEL28132.1"/>
    </source>
</evidence>
<dbReference type="AlphaFoldDB" id="A0A448X4U7"/>
<dbReference type="Proteomes" id="UP000784294">
    <property type="component" value="Unassembled WGS sequence"/>
</dbReference>
<reference evidence="1" key="1">
    <citation type="submission" date="2018-11" db="EMBL/GenBank/DDBJ databases">
        <authorList>
            <consortium name="Pathogen Informatics"/>
        </authorList>
    </citation>
    <scope>NUCLEOTIDE SEQUENCE</scope>
</reference>
<dbReference type="EMBL" id="CAAALY010092531">
    <property type="protein sequence ID" value="VEL28132.1"/>
    <property type="molecule type" value="Genomic_DNA"/>
</dbReference>
<sequence>MDEWRRGSLGRESMLIRQALPGETTQLYPLESLLLSQSRPARYSKVGQSAEKLDHGAPKLQICRCCRCKVEPNISF</sequence>
<name>A0A448X4U7_9PLAT</name>